<accession>A0A835MFV5</accession>
<evidence type="ECO:0008006" key="3">
    <source>
        <dbReference type="Google" id="ProtNLM"/>
    </source>
</evidence>
<proteinExistence type="predicted"/>
<evidence type="ECO:0000313" key="1">
    <source>
        <dbReference type="EMBL" id="KAF9622256.1"/>
    </source>
</evidence>
<comment type="caution">
    <text evidence="1">The sequence shown here is derived from an EMBL/GenBank/DDBJ whole genome shotgun (WGS) entry which is preliminary data.</text>
</comment>
<dbReference type="GO" id="GO:0048367">
    <property type="term" value="P:shoot system development"/>
    <property type="evidence" value="ECO:0007669"/>
    <property type="project" value="InterPro"/>
</dbReference>
<evidence type="ECO:0000313" key="2">
    <source>
        <dbReference type="Proteomes" id="UP000631114"/>
    </source>
</evidence>
<dbReference type="PANTHER" id="PTHR33070">
    <property type="entry name" value="OS06G0725500 PROTEIN"/>
    <property type="match status" value="1"/>
</dbReference>
<keyword evidence="2" id="KW-1185">Reference proteome</keyword>
<dbReference type="OrthoDB" id="1701699at2759"/>
<gene>
    <name evidence="1" type="ORF">IFM89_030298</name>
</gene>
<dbReference type="AlphaFoldDB" id="A0A835MFV5"/>
<protein>
    <recommendedName>
        <fullName evidence="3">DUF241 domain protein</fullName>
    </recommendedName>
</protein>
<dbReference type="EMBL" id="JADFTS010000002">
    <property type="protein sequence ID" value="KAF9622256.1"/>
    <property type="molecule type" value="Genomic_DNA"/>
</dbReference>
<reference evidence="1 2" key="1">
    <citation type="submission" date="2020-10" db="EMBL/GenBank/DDBJ databases">
        <title>The Coptis chinensis genome and diversification of protoberbering-type alkaloids.</title>
        <authorList>
            <person name="Wang B."/>
            <person name="Shu S."/>
            <person name="Song C."/>
            <person name="Liu Y."/>
        </authorList>
    </citation>
    <scope>NUCLEOTIDE SEQUENCE [LARGE SCALE GENOMIC DNA]</scope>
    <source>
        <strain evidence="1">HL-2020</strain>
        <tissue evidence="1">Leaf</tissue>
    </source>
</reference>
<organism evidence="1 2">
    <name type="scientific">Coptis chinensis</name>
    <dbReference type="NCBI Taxonomy" id="261450"/>
    <lineage>
        <taxon>Eukaryota</taxon>
        <taxon>Viridiplantae</taxon>
        <taxon>Streptophyta</taxon>
        <taxon>Embryophyta</taxon>
        <taxon>Tracheophyta</taxon>
        <taxon>Spermatophyta</taxon>
        <taxon>Magnoliopsida</taxon>
        <taxon>Ranunculales</taxon>
        <taxon>Ranunculaceae</taxon>
        <taxon>Coptidoideae</taxon>
        <taxon>Coptis</taxon>
    </lineage>
</organism>
<dbReference type="GO" id="GO:0048364">
    <property type="term" value="P:root development"/>
    <property type="evidence" value="ECO:0007669"/>
    <property type="project" value="InterPro"/>
</dbReference>
<dbReference type="Pfam" id="PF03087">
    <property type="entry name" value="BPS1"/>
    <property type="match status" value="1"/>
</dbReference>
<name>A0A835MFV5_9MAGN</name>
<dbReference type="PANTHER" id="PTHR33070:SF115">
    <property type="entry name" value="T23E18.15"/>
    <property type="match status" value="1"/>
</dbReference>
<sequence length="297" mass="33149">MTSSPLNTKTCYHVRSISLPSRSHPLTLDIEEQLCRLRSSRATCSSSTGHNLNVLNGLFESVEDLLQLPLTRHALSIDRSNTSVNNVLDGSVRLLDICSVTKDVFSQMKECLQDLQSSLRRNRGGEHGLQNEVGAYMIARKKVHKLIQKCLGDFKKAENKHEKSALLDKDYNLVAILSVFREVESITHSMFKSLLLSVSSSRTNTNGWSVVSKLMHTKRVACQGEEADLFELEKVDAALLTLVSKKSSKGIEVVNVKNVHTKLAEVQLSMQGLEDQLESIYKSLIKTRVTLLNILSQ</sequence>
<dbReference type="Proteomes" id="UP000631114">
    <property type="component" value="Unassembled WGS sequence"/>
</dbReference>
<dbReference type="InterPro" id="IPR004320">
    <property type="entry name" value="BPS1_pln"/>
</dbReference>